<dbReference type="Pfam" id="PF00012">
    <property type="entry name" value="HSP70"/>
    <property type="match status" value="1"/>
</dbReference>
<feature type="compositionally biased region" description="Low complexity" evidence="6">
    <location>
        <begin position="422"/>
        <end position="444"/>
    </location>
</feature>
<evidence type="ECO:0000256" key="6">
    <source>
        <dbReference type="SAM" id="MobiDB-lite"/>
    </source>
</evidence>
<dbReference type="SUPFAM" id="SSF53067">
    <property type="entry name" value="Actin-like ATPase domain"/>
    <property type="match status" value="2"/>
</dbReference>
<evidence type="ECO:0008006" key="10">
    <source>
        <dbReference type="Google" id="ProtNLM"/>
    </source>
</evidence>
<gene>
    <name evidence="8" type="ORF">GCM10009827_053680</name>
</gene>
<evidence type="ECO:0000256" key="1">
    <source>
        <dbReference type="ARBA" id="ARBA00007381"/>
    </source>
</evidence>
<dbReference type="Gene3D" id="3.30.420.40">
    <property type="match status" value="2"/>
</dbReference>
<dbReference type="InterPro" id="IPR018181">
    <property type="entry name" value="Heat_shock_70_CS"/>
</dbReference>
<reference evidence="9" key="1">
    <citation type="journal article" date="2019" name="Int. J. Syst. Evol. Microbiol.">
        <title>The Global Catalogue of Microorganisms (GCM) 10K type strain sequencing project: providing services to taxonomists for standard genome sequencing and annotation.</title>
        <authorList>
            <consortium name="The Broad Institute Genomics Platform"/>
            <consortium name="The Broad Institute Genome Sequencing Center for Infectious Disease"/>
            <person name="Wu L."/>
            <person name="Ma J."/>
        </authorList>
    </citation>
    <scope>NUCLEOTIDE SEQUENCE [LARGE SCALE GENOMIC DNA]</scope>
    <source>
        <strain evidence="9">JCM 15933</strain>
    </source>
</reference>
<dbReference type="PANTHER" id="PTHR42749:SF1">
    <property type="entry name" value="CELL SHAPE-DETERMINING PROTEIN MREB"/>
    <property type="match status" value="1"/>
</dbReference>
<keyword evidence="9" id="KW-1185">Reference proteome</keyword>
<feature type="region of interest" description="Disordered" evidence="6">
    <location>
        <begin position="558"/>
        <end position="614"/>
    </location>
</feature>
<organism evidence="8 9">
    <name type="scientific">Dactylosporangium maewongense</name>
    <dbReference type="NCBI Taxonomy" id="634393"/>
    <lineage>
        <taxon>Bacteria</taxon>
        <taxon>Bacillati</taxon>
        <taxon>Actinomycetota</taxon>
        <taxon>Actinomycetes</taxon>
        <taxon>Micromonosporales</taxon>
        <taxon>Micromonosporaceae</taxon>
        <taxon>Dactylosporangium</taxon>
    </lineage>
</organism>
<keyword evidence="4" id="KW-0346">Stress response</keyword>
<evidence type="ECO:0000313" key="8">
    <source>
        <dbReference type="EMBL" id="GAA1529666.1"/>
    </source>
</evidence>
<accession>A0ABP4LQS2</accession>
<feature type="compositionally biased region" description="Low complexity" evidence="6">
    <location>
        <begin position="463"/>
        <end position="481"/>
    </location>
</feature>
<dbReference type="PRINTS" id="PR00301">
    <property type="entry name" value="HEATSHOCK70"/>
</dbReference>
<keyword evidence="3" id="KW-0067">ATP-binding</keyword>
<feature type="transmembrane region" description="Helical" evidence="7">
    <location>
        <begin position="693"/>
        <end position="716"/>
    </location>
</feature>
<feature type="compositionally biased region" description="Pro residues" evidence="6">
    <location>
        <begin position="445"/>
        <end position="462"/>
    </location>
</feature>
<feature type="transmembrane region" description="Helical" evidence="7">
    <location>
        <begin position="803"/>
        <end position="827"/>
    </location>
</feature>
<dbReference type="InterPro" id="IPR043129">
    <property type="entry name" value="ATPase_NBD"/>
</dbReference>
<keyword evidence="2" id="KW-0547">Nucleotide-binding</keyword>
<feature type="transmembrane region" description="Helical" evidence="7">
    <location>
        <begin position="660"/>
        <end position="681"/>
    </location>
</feature>
<dbReference type="Proteomes" id="UP001501470">
    <property type="component" value="Unassembled WGS sequence"/>
</dbReference>
<feature type="compositionally biased region" description="Low complexity" evidence="6">
    <location>
        <begin position="489"/>
        <end position="499"/>
    </location>
</feature>
<evidence type="ECO:0000256" key="7">
    <source>
        <dbReference type="SAM" id="Phobius"/>
    </source>
</evidence>
<dbReference type="PROSITE" id="PS01036">
    <property type="entry name" value="HSP70_3"/>
    <property type="match status" value="1"/>
</dbReference>
<protein>
    <recommendedName>
        <fullName evidence="10">Hsp70 protein</fullName>
    </recommendedName>
</protein>
<keyword evidence="7" id="KW-0812">Transmembrane</keyword>
<keyword evidence="7" id="KW-0472">Membrane</keyword>
<evidence type="ECO:0000313" key="9">
    <source>
        <dbReference type="Proteomes" id="UP001501470"/>
    </source>
</evidence>
<feature type="compositionally biased region" description="Low complexity" evidence="6">
    <location>
        <begin position="515"/>
        <end position="534"/>
    </location>
</feature>
<sequence length="861" mass="88643">MRYRLGIDFGTSNTVAVIHETDGRSRPVLFDGFPLLPSCVCLALDGQGLLVGREAMHAARVHPERYEPHPKRRIDDGTVLLGDTEHQVATLIAATLARVRAETVRTMGDGPGTVVITYPAAWGPRRRSVLLDAARLAGLGTPQLVPEPVAAAAFFVAATDAAVPVGSRVVVYDFGAGTFDASVVTRTATGWDVIASEGLDDAGGLDIDTAIVGYLSTVHSTAHPDEMRRLTSPQTVADRRANRNLWEDVRTAKEILSRSASTYIHVPLVEQDAPLGREQLERLARPVVDRTVALTRTVLTSAESARPLAGLFLVGGSSRMPLVATLLHQATGIAPTVLEQPELVVAEGSARPLATTGAQPASDAADVRQSAADPLWPQAAPSRVPATGPAAAADGSIRGVASVRAPRAQPSVPHQPPTPVSGAAAGAVYGTPAAAAPAARSPQGSAPPPPASARPGTPPAGPPAAETPMFSIPPVSGRPAAAAPPPGSGLPVSGLPGAGRPEPSPPEQAWPDNGPVWPVSPAASGSAAPTSPAAHTPPAPASPAGNYPAISNPVISNPAGSANSAARRGAASPANPVSPASPAGERELAFGAGAPPSATIQPAQTTQSPAAATTPAPGAVRTALVTAGLLLGALLLFGFLGRKAYNHEWHLPFEFSDWRWWIGEARIYLFPGFVLWLAYLFAAPASRPVVRTVAYGLLLIPAMIIMAEVGVVVGWAGGTTGMFVLLIAALLATVALLAARRKLDGTEVKPVFGRTDAGGLIVGVTVAILAAAPEYRYLIELFESGDVGLVDALKINEVPMLHWFVFGPSVTLAFAGLAAAIGRLVALTMPAVTRWLPRIAAVVLVLGALVAVSRITTGLYD</sequence>
<evidence type="ECO:0000256" key="4">
    <source>
        <dbReference type="ARBA" id="ARBA00023016"/>
    </source>
</evidence>
<keyword evidence="5" id="KW-0143">Chaperone</keyword>
<evidence type="ECO:0000256" key="5">
    <source>
        <dbReference type="ARBA" id="ARBA00023186"/>
    </source>
</evidence>
<feature type="transmembrane region" description="Helical" evidence="7">
    <location>
        <begin position="622"/>
        <end position="640"/>
    </location>
</feature>
<evidence type="ECO:0000256" key="2">
    <source>
        <dbReference type="ARBA" id="ARBA00022741"/>
    </source>
</evidence>
<feature type="compositionally biased region" description="Low complexity" evidence="6">
    <location>
        <begin position="558"/>
        <end position="583"/>
    </location>
</feature>
<dbReference type="InterPro" id="IPR013126">
    <property type="entry name" value="Hsp_70_fam"/>
</dbReference>
<keyword evidence="7" id="KW-1133">Transmembrane helix</keyword>
<name>A0ABP4LQS2_9ACTN</name>
<feature type="transmembrane region" description="Helical" evidence="7">
    <location>
        <begin position="839"/>
        <end position="860"/>
    </location>
</feature>
<proteinExistence type="inferred from homology"/>
<comment type="caution">
    <text evidence="8">The sequence shown here is derived from an EMBL/GenBank/DDBJ whole genome shotgun (WGS) entry which is preliminary data.</text>
</comment>
<feature type="compositionally biased region" description="Low complexity" evidence="6">
    <location>
        <begin position="594"/>
        <end position="614"/>
    </location>
</feature>
<feature type="region of interest" description="Disordered" evidence="6">
    <location>
        <begin position="404"/>
        <end position="545"/>
    </location>
</feature>
<feature type="transmembrane region" description="Helical" evidence="7">
    <location>
        <begin position="722"/>
        <end position="739"/>
    </location>
</feature>
<dbReference type="EMBL" id="BAAAQD010000011">
    <property type="protein sequence ID" value="GAA1529666.1"/>
    <property type="molecule type" value="Genomic_DNA"/>
</dbReference>
<dbReference type="PANTHER" id="PTHR42749">
    <property type="entry name" value="CELL SHAPE-DETERMINING PROTEIN MREB"/>
    <property type="match status" value="1"/>
</dbReference>
<dbReference type="Gene3D" id="3.90.640.10">
    <property type="entry name" value="Actin, Chain A, domain 4"/>
    <property type="match status" value="1"/>
</dbReference>
<feature type="transmembrane region" description="Helical" evidence="7">
    <location>
        <begin position="751"/>
        <end position="772"/>
    </location>
</feature>
<evidence type="ECO:0000256" key="3">
    <source>
        <dbReference type="ARBA" id="ARBA00022840"/>
    </source>
</evidence>
<comment type="similarity">
    <text evidence="1">Belongs to the heat shock protein 70 family.</text>
</comment>